<dbReference type="Proteomes" id="UP000193711">
    <property type="component" value="Unassembled WGS sequence"/>
</dbReference>
<dbReference type="InterPro" id="IPR025996">
    <property type="entry name" value="MT1864/Rv1816-like_C"/>
</dbReference>
<dbReference type="Gene3D" id="1.10.357.10">
    <property type="entry name" value="Tetracycline Repressor, domain 2"/>
    <property type="match status" value="1"/>
</dbReference>
<evidence type="ECO:0000256" key="2">
    <source>
        <dbReference type="ARBA" id="ARBA00023125"/>
    </source>
</evidence>
<keyword evidence="3" id="KW-0804">Transcription</keyword>
<dbReference type="GO" id="GO:0003677">
    <property type="term" value="F:DNA binding"/>
    <property type="evidence" value="ECO:0007669"/>
    <property type="project" value="UniProtKB-KW"/>
</dbReference>
<sequence>MPRAGLDAAIVTEAAAALADERGLSRLSMSAVAERLGVRTPSLYKHVDGLAALEHRIAVGAATDVGDTVRDATQGRAGGEALLAAAQALRGYVRQHPGRYAATTGVRAWGADDPLTPALERSLDSLAAVLRGYRLDAEDETHALRLLRSVLHGFVTLEEESGFQRTTDVEDSFLWMIDLVDQGLRGRRAAGAPQPPAPDDRPPASRAR</sequence>
<dbReference type="EMBL" id="FXBM01000002">
    <property type="protein sequence ID" value="SMH46482.1"/>
    <property type="molecule type" value="Genomic_DNA"/>
</dbReference>
<reference evidence="8" key="1">
    <citation type="submission" date="2017-04" db="EMBL/GenBank/DDBJ databases">
        <authorList>
            <person name="Varghese N."/>
            <person name="Submissions S."/>
        </authorList>
    </citation>
    <scope>NUCLEOTIDE SEQUENCE [LARGE SCALE GENOMIC DNA]</scope>
    <source>
        <strain evidence="8">VKM Ac-2121</strain>
    </source>
</reference>
<keyword evidence="8" id="KW-1185">Reference proteome</keyword>
<accession>A0A1X7P7P4</accession>
<feature type="domain" description="HTH-type transcriptional regulator MT1864/Rv1816-like C-terminal" evidence="6">
    <location>
        <begin position="82"/>
        <end position="179"/>
    </location>
</feature>
<keyword evidence="2" id="KW-0238">DNA-binding</keyword>
<dbReference type="InterPro" id="IPR001647">
    <property type="entry name" value="HTH_TetR"/>
</dbReference>
<dbReference type="RefSeq" id="WP_085477108.1">
    <property type="nucleotide sequence ID" value="NZ_FXBM01000002.1"/>
</dbReference>
<protein>
    <submittedName>
        <fullName evidence="7">Transcriptional regulator, TetR family</fullName>
    </submittedName>
</protein>
<evidence type="ECO:0000256" key="3">
    <source>
        <dbReference type="ARBA" id="ARBA00023163"/>
    </source>
</evidence>
<evidence type="ECO:0000259" key="5">
    <source>
        <dbReference type="Pfam" id="PF00440"/>
    </source>
</evidence>
<dbReference type="InterPro" id="IPR036271">
    <property type="entry name" value="Tet_transcr_reg_TetR-rel_C_sf"/>
</dbReference>
<dbReference type="SUPFAM" id="SSF48498">
    <property type="entry name" value="Tetracyclin repressor-like, C-terminal domain"/>
    <property type="match status" value="1"/>
</dbReference>
<dbReference type="AlphaFoldDB" id="A0A1X7P7P4"/>
<evidence type="ECO:0000256" key="1">
    <source>
        <dbReference type="ARBA" id="ARBA00023015"/>
    </source>
</evidence>
<feature type="compositionally biased region" description="Basic and acidic residues" evidence="4">
    <location>
        <begin position="198"/>
        <end position="208"/>
    </location>
</feature>
<name>A0A1X7P7P4_9MICO</name>
<keyword evidence="1" id="KW-0805">Transcription regulation</keyword>
<dbReference type="Pfam" id="PF00440">
    <property type="entry name" value="TetR_N"/>
    <property type="match status" value="1"/>
</dbReference>
<dbReference type="OrthoDB" id="71867at2"/>
<gene>
    <name evidence="7" type="ORF">SAMN06295885_2763</name>
</gene>
<dbReference type="STRING" id="1891671.SAMN06295885_2763"/>
<feature type="domain" description="HTH tetR-type" evidence="5">
    <location>
        <begin position="12"/>
        <end position="46"/>
    </location>
</feature>
<dbReference type="InterPro" id="IPR009057">
    <property type="entry name" value="Homeodomain-like_sf"/>
</dbReference>
<evidence type="ECO:0000313" key="7">
    <source>
        <dbReference type="EMBL" id="SMH46482.1"/>
    </source>
</evidence>
<feature type="region of interest" description="Disordered" evidence="4">
    <location>
        <begin position="187"/>
        <end position="208"/>
    </location>
</feature>
<evidence type="ECO:0000259" key="6">
    <source>
        <dbReference type="Pfam" id="PF13305"/>
    </source>
</evidence>
<organism evidence="7 8">
    <name type="scientific">Rathayibacter oskolensis</name>
    <dbReference type="NCBI Taxonomy" id="1891671"/>
    <lineage>
        <taxon>Bacteria</taxon>
        <taxon>Bacillati</taxon>
        <taxon>Actinomycetota</taxon>
        <taxon>Actinomycetes</taxon>
        <taxon>Micrococcales</taxon>
        <taxon>Microbacteriaceae</taxon>
        <taxon>Rathayibacter</taxon>
    </lineage>
</organism>
<dbReference type="Pfam" id="PF13305">
    <property type="entry name" value="TetR_C_33"/>
    <property type="match status" value="1"/>
</dbReference>
<proteinExistence type="predicted"/>
<dbReference type="Gene3D" id="1.10.10.60">
    <property type="entry name" value="Homeodomain-like"/>
    <property type="match status" value="1"/>
</dbReference>
<dbReference type="SUPFAM" id="SSF46689">
    <property type="entry name" value="Homeodomain-like"/>
    <property type="match status" value="1"/>
</dbReference>
<evidence type="ECO:0000313" key="8">
    <source>
        <dbReference type="Proteomes" id="UP000193711"/>
    </source>
</evidence>
<evidence type="ECO:0000256" key="4">
    <source>
        <dbReference type="SAM" id="MobiDB-lite"/>
    </source>
</evidence>